<dbReference type="PANTHER" id="PTHR18937:SF172">
    <property type="entry name" value="STRUCTURAL MAINTENANCE OF CHROMOSOMES PROTEIN"/>
    <property type="match status" value="1"/>
</dbReference>
<dbReference type="Pfam" id="PF06470">
    <property type="entry name" value="SMC_hinge"/>
    <property type="match status" value="1"/>
</dbReference>
<dbReference type="GO" id="GO:0005634">
    <property type="term" value="C:nucleus"/>
    <property type="evidence" value="ECO:0007669"/>
    <property type="project" value="UniProtKB-SubCell"/>
</dbReference>
<dbReference type="EMBL" id="JASNWA010000007">
    <property type="protein sequence ID" value="KAK3173436.1"/>
    <property type="molecule type" value="Genomic_DNA"/>
</dbReference>
<protein>
    <recommendedName>
        <fullName evidence="11">Structural maintenance of chromosomes protein</fullName>
    </recommendedName>
</protein>
<evidence type="ECO:0000259" key="14">
    <source>
        <dbReference type="SMART" id="SM00968"/>
    </source>
</evidence>
<evidence type="ECO:0000256" key="5">
    <source>
        <dbReference type="ARBA" id="ARBA00022776"/>
    </source>
</evidence>
<keyword evidence="8" id="KW-0226">DNA condensation</keyword>
<dbReference type="PANTHER" id="PTHR18937">
    <property type="entry name" value="STRUCTURAL MAINTENANCE OF CHROMOSOMES SMC FAMILY MEMBER"/>
    <property type="match status" value="1"/>
</dbReference>
<feature type="region of interest" description="Disordered" evidence="13">
    <location>
        <begin position="1069"/>
        <end position="1096"/>
    </location>
</feature>
<dbReference type="SUPFAM" id="SSF90257">
    <property type="entry name" value="Myosin rod fragments"/>
    <property type="match status" value="1"/>
</dbReference>
<keyword evidence="16" id="KW-1185">Reference proteome</keyword>
<keyword evidence="9 11" id="KW-0539">Nucleus</keyword>
<dbReference type="SUPFAM" id="SSF75553">
    <property type="entry name" value="Smc hinge domain"/>
    <property type="match status" value="1"/>
</dbReference>
<dbReference type="SMART" id="SM00968">
    <property type="entry name" value="SMC_hinge"/>
    <property type="match status" value="1"/>
</dbReference>
<feature type="coiled-coil region" evidence="12">
    <location>
        <begin position="633"/>
        <end position="681"/>
    </location>
</feature>
<dbReference type="Proteomes" id="UP001276659">
    <property type="component" value="Unassembled WGS sequence"/>
</dbReference>
<evidence type="ECO:0000256" key="10">
    <source>
        <dbReference type="ARBA" id="ARBA00023306"/>
    </source>
</evidence>
<dbReference type="SUPFAM" id="SSF52540">
    <property type="entry name" value="P-loop containing nucleoside triphosphate hydrolases"/>
    <property type="match status" value="1"/>
</dbReference>
<dbReference type="GO" id="GO:0005524">
    <property type="term" value="F:ATP binding"/>
    <property type="evidence" value="ECO:0007669"/>
    <property type="project" value="UniProtKB-KW"/>
</dbReference>
<feature type="compositionally biased region" description="Acidic residues" evidence="13">
    <location>
        <begin position="22"/>
        <end position="40"/>
    </location>
</feature>
<comment type="similarity">
    <text evidence="2">Belongs to the SMC family. SMC4 subfamily.</text>
</comment>
<comment type="subcellular location">
    <subcellularLocation>
        <location evidence="1 11">Nucleus</location>
    </subcellularLocation>
</comment>
<evidence type="ECO:0000313" key="16">
    <source>
        <dbReference type="Proteomes" id="UP001276659"/>
    </source>
</evidence>
<feature type="domain" description="SMC hinge" evidence="14">
    <location>
        <begin position="726"/>
        <end position="839"/>
    </location>
</feature>
<feature type="coiled-coil region" evidence="12">
    <location>
        <begin position="387"/>
        <end position="414"/>
    </location>
</feature>
<evidence type="ECO:0000256" key="6">
    <source>
        <dbReference type="ARBA" id="ARBA00022840"/>
    </source>
</evidence>
<dbReference type="InterPro" id="IPR010935">
    <property type="entry name" value="SMC_hinge"/>
</dbReference>
<keyword evidence="5" id="KW-0498">Mitosis</keyword>
<evidence type="ECO:0000256" key="12">
    <source>
        <dbReference type="SAM" id="Coils"/>
    </source>
</evidence>
<feature type="coiled-coil region" evidence="12">
    <location>
        <begin position="503"/>
        <end position="579"/>
    </location>
</feature>
<reference evidence="15" key="1">
    <citation type="submission" date="2022-11" db="EMBL/GenBank/DDBJ databases">
        <title>Chromosomal genome sequence assembly and mating type (MAT) locus characterization of the leprose asexual lichenized fungus Lepraria neglecta (Nyl.) Erichsen.</title>
        <authorList>
            <person name="Allen J.L."/>
            <person name="Pfeffer B."/>
        </authorList>
    </citation>
    <scope>NUCLEOTIDE SEQUENCE</scope>
    <source>
        <strain evidence="15">Allen 5258</strain>
    </source>
</reference>
<dbReference type="Gene3D" id="1.20.1060.20">
    <property type="match status" value="1"/>
</dbReference>
<dbReference type="InterPro" id="IPR024704">
    <property type="entry name" value="SMC"/>
</dbReference>
<dbReference type="Pfam" id="PF02463">
    <property type="entry name" value="SMC_N"/>
    <property type="match status" value="1"/>
</dbReference>
<keyword evidence="7 12" id="KW-0175">Coiled coil</keyword>
<evidence type="ECO:0000256" key="8">
    <source>
        <dbReference type="ARBA" id="ARBA00023067"/>
    </source>
</evidence>
<dbReference type="PIRSF" id="PIRSF005719">
    <property type="entry name" value="SMC"/>
    <property type="match status" value="1"/>
</dbReference>
<feature type="coiled-coil region" evidence="12">
    <location>
        <begin position="1182"/>
        <end position="1226"/>
    </location>
</feature>
<name>A0AAD9Z9G3_9LECA</name>
<evidence type="ECO:0000256" key="7">
    <source>
        <dbReference type="ARBA" id="ARBA00023054"/>
    </source>
</evidence>
<feature type="region of interest" description="Disordered" evidence="13">
    <location>
        <begin position="1"/>
        <end position="134"/>
    </location>
</feature>
<evidence type="ECO:0000256" key="4">
    <source>
        <dbReference type="ARBA" id="ARBA00022741"/>
    </source>
</evidence>
<keyword evidence="3" id="KW-0132">Cell division</keyword>
<dbReference type="GO" id="GO:0000796">
    <property type="term" value="C:condensin complex"/>
    <property type="evidence" value="ECO:0007669"/>
    <property type="project" value="TreeGrafter"/>
</dbReference>
<keyword evidence="6" id="KW-0067">ATP-binding</keyword>
<dbReference type="GO" id="GO:0016887">
    <property type="term" value="F:ATP hydrolysis activity"/>
    <property type="evidence" value="ECO:0007669"/>
    <property type="project" value="InterPro"/>
</dbReference>
<dbReference type="GO" id="GO:0007076">
    <property type="term" value="P:mitotic chromosome condensation"/>
    <property type="evidence" value="ECO:0007669"/>
    <property type="project" value="UniProtKB-ARBA"/>
</dbReference>
<dbReference type="Gene3D" id="3.40.50.300">
    <property type="entry name" value="P-loop containing nucleotide triphosphate hydrolases"/>
    <property type="match status" value="2"/>
</dbReference>
<dbReference type="Gene3D" id="1.10.287.1490">
    <property type="match status" value="1"/>
</dbReference>
<dbReference type="InterPro" id="IPR027417">
    <property type="entry name" value="P-loop_NTPase"/>
</dbReference>
<evidence type="ECO:0000256" key="9">
    <source>
        <dbReference type="ARBA" id="ARBA00023242"/>
    </source>
</evidence>
<evidence type="ECO:0000256" key="1">
    <source>
        <dbReference type="ARBA" id="ARBA00004123"/>
    </source>
</evidence>
<comment type="caution">
    <text evidence="15">The sequence shown here is derived from an EMBL/GenBank/DDBJ whole genome shotgun (WGS) entry which is preliminary data.</text>
</comment>
<evidence type="ECO:0000313" key="15">
    <source>
        <dbReference type="EMBL" id="KAK3173436.1"/>
    </source>
</evidence>
<accession>A0AAD9Z9G3</accession>
<keyword evidence="10" id="KW-0131">Cell cycle</keyword>
<evidence type="ECO:0000256" key="11">
    <source>
        <dbReference type="PIRNR" id="PIRNR005719"/>
    </source>
</evidence>
<evidence type="ECO:0000256" key="3">
    <source>
        <dbReference type="ARBA" id="ARBA00022618"/>
    </source>
</evidence>
<proteinExistence type="inferred from homology"/>
<evidence type="ECO:0000256" key="13">
    <source>
        <dbReference type="SAM" id="MobiDB-lite"/>
    </source>
</evidence>
<dbReference type="FunFam" id="3.40.50.300:FF:000481">
    <property type="entry name" value="Structural maintenance of chromosomes 4"/>
    <property type="match status" value="1"/>
</dbReference>
<keyword evidence="4" id="KW-0547">Nucleotide-binding</keyword>
<dbReference type="FunFam" id="3.40.50.300:FF:000585">
    <property type="entry name" value="Structural maintenance of chromosomes 4"/>
    <property type="match status" value="1"/>
</dbReference>
<dbReference type="InterPro" id="IPR003395">
    <property type="entry name" value="RecF/RecN/SMC_N"/>
</dbReference>
<evidence type="ECO:0000256" key="2">
    <source>
        <dbReference type="ARBA" id="ARBA00006005"/>
    </source>
</evidence>
<organism evidence="15 16">
    <name type="scientific">Lepraria neglecta</name>
    <dbReference type="NCBI Taxonomy" id="209136"/>
    <lineage>
        <taxon>Eukaryota</taxon>
        <taxon>Fungi</taxon>
        <taxon>Dikarya</taxon>
        <taxon>Ascomycota</taxon>
        <taxon>Pezizomycotina</taxon>
        <taxon>Lecanoromycetes</taxon>
        <taxon>OSLEUM clade</taxon>
        <taxon>Lecanoromycetidae</taxon>
        <taxon>Lecanorales</taxon>
        <taxon>Lecanorineae</taxon>
        <taxon>Stereocaulaceae</taxon>
        <taxon>Lepraria</taxon>
    </lineage>
</organism>
<feature type="compositionally biased region" description="Basic residues" evidence="13">
    <location>
        <begin position="9"/>
        <end position="18"/>
    </location>
</feature>
<dbReference type="Gene3D" id="3.30.70.1620">
    <property type="match status" value="1"/>
</dbReference>
<dbReference type="InterPro" id="IPR036277">
    <property type="entry name" value="SMC_hinge_sf"/>
</dbReference>
<dbReference type="GO" id="GO:0051301">
    <property type="term" value="P:cell division"/>
    <property type="evidence" value="ECO:0007669"/>
    <property type="project" value="UniProtKB-KW"/>
</dbReference>
<sequence>MSTASPTRPSRRAATRRKVIVDESDEENVQEPQGGEDEGDNFTPAPQRSPRRQTRRKTTDVPPTPRTAARARRVRTGDSVEPSQIFDPEESIPPEPVSPTKNPSPRKRKSAAPAKKMPTPKPSTSPEPSQLHGTPLADITNAAINEQAPAANSQKDFVAVEPMDTVLEKPMDIVMRSRVLAVPQIPENTGPKARTVIKYLVLTNFKSYAGRQEVGPFHASFSSVVGPNGSGKSNVIDSLLFVFGFRASKMRQGKISALIHNSAAFPILDHCEVEVHFEEVMDLPGGKQEVVPDSTLIISRRAFKNNTSKYYINGKESNFTTVTTLLKDRGVDLDHKRFLILQGEVESIAQMKPKAANEHDDGLLEYLEDIVGTSKYKTPIEESATEVERLNEVCTEKNARVQHVEKEKNSLEDKKNKALTYIRDENELALKQSALYQVYIDECGDNLKVTDEAIGQMQGQLNAELEKHQGNEDGIKSLEKAYKYGAKEYEALQKATQAVIKEMAKFDKEHVKYEEKKKFLSNKKSKLEKALQTSRLAGSESNSLVQKRSNDIERNTKEIATLEKNMRTEEKELASIRDGLKGKTQAFSDQIAAKQKSLEPWNEKINEKQSTIAVARSELDILHERASAGTVALEEVQEKIKLLEESRKVKESETKELKSQKAKVEKEATKIQGDLSKLAQQEPEIRLQLSGARQKADEARASLSSTQSQGNVLSGLMRLKESGRIEGFHGRLGNLGTIDQKYDVAISTACPSLENLVVDSVEVGQQCIDYLRKNNLGRANIILLNRLARRDLSAIDTPEGVPRLFDLVKIKNDIFRPAFFSVLQNTLVAKDLEQANRIAYGARRWRVVTLDGQLIDVSGTMSGGGTRVAKGGMSSKLVAETSKEQVSKLEVDRDQLEQELQTLQDKQRELEGSLKELNKQIPQLETAIQKTSLETESLKRNLADAQHRVTELTAAQPASNSDDARISALEKQISKLEKEADKLRAETAGLEHEIQDLQDKIMEVGGVRLRVQKAKVDGLKEQIETLTEEMSNAEIAKSKAEKQKVKHQKSYEDSEKEIAAAAEELETLASDVATQTSDTSASKRKAEEAQDALSSKQDELAALKRELDDKTAELNETRAVEIEMRNKLEESQKVQSENQKRLRYWNEKLSKLSIQSISDLGEEQATEELQQYAKDELKDMDKDTLKGEIAILEEKTQNVNVELGVLAEYRRRVEEHVSRSSDLQAAVTSRDTAKKRCDELRKLRLEGFMTGFSLISLRLKEMYQMITMGGNAELELVDSLDPFSEGILFSVMPPKKSWKNISNLSGGEKTLSSLALVFALHHYKPTPLYVMDEIDAALDFRNVSIVASYIKERTKNAQFIVISLRNNMFELASRLVGVYKVNHMTKSVTVENRDYITGRA</sequence>
<gene>
    <name evidence="15" type="ORF">OEA41_006765</name>
</gene>